<dbReference type="InterPro" id="IPR006439">
    <property type="entry name" value="HAD-SF_hydro_IA"/>
</dbReference>
<accession>A0A934WZR2</accession>
<dbReference type="SFLD" id="SFLDG01129">
    <property type="entry name" value="C1.5:_HAD__Beta-PGM__Phosphata"/>
    <property type="match status" value="1"/>
</dbReference>
<comment type="caution">
    <text evidence="1">The sequence shown here is derived from an EMBL/GenBank/DDBJ whole genome shotgun (WGS) entry which is preliminary data.</text>
</comment>
<dbReference type="InterPro" id="IPR023198">
    <property type="entry name" value="PGP-like_dom2"/>
</dbReference>
<protein>
    <submittedName>
        <fullName evidence="1">HAD family phosphatase</fullName>
    </submittedName>
</protein>
<evidence type="ECO:0000313" key="2">
    <source>
        <dbReference type="Proteomes" id="UP000611723"/>
    </source>
</evidence>
<dbReference type="AlphaFoldDB" id="A0A934WZR2"/>
<dbReference type="InterPro" id="IPR036412">
    <property type="entry name" value="HAD-like_sf"/>
</dbReference>
<sequence>MDSHKIKMILFDLGGVIINLHTERTIEALAGLSKSSVEEVREAYENAEYFKILEKGLISETDFRNELRKDLKLSATDSQIDKAWSAMLGTIPEERIEQIKELSENFDCVILSNTNAIHERAFHEILSQSTSYTHLNDIFHHVHFSHDLNMRKPDIEIYHKVLDIHQTEPQQVIFLEDTEHNLTMAAQAGIHTLHIPRNEGFYALLSDKLKQIK</sequence>
<evidence type="ECO:0000313" key="1">
    <source>
        <dbReference type="EMBL" id="MBK6266213.1"/>
    </source>
</evidence>
<dbReference type="PANTHER" id="PTHR43611">
    <property type="entry name" value="ALPHA-D-GLUCOSE 1-PHOSPHATE PHOSPHATASE"/>
    <property type="match status" value="1"/>
</dbReference>
<dbReference type="Gene3D" id="3.40.50.1000">
    <property type="entry name" value="HAD superfamily/HAD-like"/>
    <property type="match status" value="1"/>
</dbReference>
<dbReference type="NCBIfam" id="TIGR01509">
    <property type="entry name" value="HAD-SF-IA-v3"/>
    <property type="match status" value="1"/>
</dbReference>
<dbReference type="InterPro" id="IPR023214">
    <property type="entry name" value="HAD_sf"/>
</dbReference>
<gene>
    <name evidence="1" type="ORF">JKA74_14300</name>
</gene>
<dbReference type="SUPFAM" id="SSF56784">
    <property type="entry name" value="HAD-like"/>
    <property type="match status" value="1"/>
</dbReference>
<dbReference type="Proteomes" id="UP000611723">
    <property type="component" value="Unassembled WGS sequence"/>
</dbReference>
<dbReference type="Pfam" id="PF00702">
    <property type="entry name" value="Hydrolase"/>
    <property type="match status" value="1"/>
</dbReference>
<dbReference type="PANTHER" id="PTHR43611:SF3">
    <property type="entry name" value="FLAVIN MONONUCLEOTIDE HYDROLASE 1, CHLOROPLATIC"/>
    <property type="match status" value="1"/>
</dbReference>
<reference evidence="1" key="1">
    <citation type="submission" date="2021-01" db="EMBL/GenBank/DDBJ databases">
        <title>Marivirga aurantiaca sp. nov., isolated from intertidal surface sediments.</title>
        <authorList>
            <person name="Zhang M."/>
        </authorList>
    </citation>
    <scope>NUCLEOTIDE SEQUENCE</scope>
    <source>
        <strain evidence="1">S37H4</strain>
    </source>
</reference>
<keyword evidence="2" id="KW-1185">Reference proteome</keyword>
<name>A0A934WZR2_9BACT</name>
<proteinExistence type="predicted"/>
<dbReference type="Gene3D" id="1.10.150.240">
    <property type="entry name" value="Putative phosphatase, domain 2"/>
    <property type="match status" value="1"/>
</dbReference>
<dbReference type="SFLD" id="SFLDS00003">
    <property type="entry name" value="Haloacid_Dehalogenase"/>
    <property type="match status" value="1"/>
</dbReference>
<dbReference type="RefSeq" id="WP_201431890.1">
    <property type="nucleotide sequence ID" value="NZ_JAEQBW010000006.1"/>
</dbReference>
<organism evidence="1 2">
    <name type="scientific">Marivirga aurantiaca</name>
    <dbReference type="NCBI Taxonomy" id="2802615"/>
    <lineage>
        <taxon>Bacteria</taxon>
        <taxon>Pseudomonadati</taxon>
        <taxon>Bacteroidota</taxon>
        <taxon>Cytophagia</taxon>
        <taxon>Cytophagales</taxon>
        <taxon>Marivirgaceae</taxon>
        <taxon>Marivirga</taxon>
    </lineage>
</organism>
<dbReference type="EMBL" id="JAEQBW010000006">
    <property type="protein sequence ID" value="MBK6266213.1"/>
    <property type="molecule type" value="Genomic_DNA"/>
</dbReference>
<dbReference type="CDD" id="cd02603">
    <property type="entry name" value="HAD_sEH-N_like"/>
    <property type="match status" value="1"/>
</dbReference>